<evidence type="ECO:0000256" key="3">
    <source>
        <dbReference type="ARBA" id="ARBA00022729"/>
    </source>
</evidence>
<dbReference type="InterPro" id="IPR039639">
    <property type="entry name" value="IDA-like"/>
</dbReference>
<accession>A0A6A4PID9</accession>
<evidence type="ECO:0000256" key="2">
    <source>
        <dbReference type="ARBA" id="ARBA00022525"/>
    </source>
</evidence>
<sequence>MVMCRRPLMIILLLLFFLFIFMSHCHGSRTTNLYKFKSKSQHYGHFFGFLPKGMPIPYSTPSRKHNDIGLISVKSP</sequence>
<evidence type="ECO:0000256" key="4">
    <source>
        <dbReference type="SAM" id="SignalP"/>
    </source>
</evidence>
<comment type="subcellular location">
    <subcellularLocation>
        <location evidence="1">Secreted</location>
        <location evidence="1">Extracellular space</location>
    </subcellularLocation>
</comment>
<evidence type="ECO:0000313" key="5">
    <source>
        <dbReference type="EMBL" id="KAE9601318.1"/>
    </source>
</evidence>
<organism evidence="5 6">
    <name type="scientific">Lupinus albus</name>
    <name type="common">White lupine</name>
    <name type="synonym">Lupinus termis</name>
    <dbReference type="NCBI Taxonomy" id="3870"/>
    <lineage>
        <taxon>Eukaryota</taxon>
        <taxon>Viridiplantae</taxon>
        <taxon>Streptophyta</taxon>
        <taxon>Embryophyta</taxon>
        <taxon>Tracheophyta</taxon>
        <taxon>Spermatophyta</taxon>
        <taxon>Magnoliopsida</taxon>
        <taxon>eudicotyledons</taxon>
        <taxon>Gunneridae</taxon>
        <taxon>Pentapetalae</taxon>
        <taxon>rosids</taxon>
        <taxon>fabids</taxon>
        <taxon>Fabales</taxon>
        <taxon>Fabaceae</taxon>
        <taxon>Papilionoideae</taxon>
        <taxon>50 kb inversion clade</taxon>
        <taxon>genistoids sensu lato</taxon>
        <taxon>core genistoids</taxon>
        <taxon>Genisteae</taxon>
        <taxon>Lupinus</taxon>
    </lineage>
</organism>
<evidence type="ECO:0000313" key="6">
    <source>
        <dbReference type="Proteomes" id="UP000447434"/>
    </source>
</evidence>
<dbReference type="GO" id="GO:0005576">
    <property type="term" value="C:extracellular region"/>
    <property type="evidence" value="ECO:0007669"/>
    <property type="project" value="UniProtKB-SubCell"/>
</dbReference>
<protein>
    <submittedName>
        <fullName evidence="5">Uncharacterized protein</fullName>
    </submittedName>
</protein>
<evidence type="ECO:0000256" key="1">
    <source>
        <dbReference type="ARBA" id="ARBA00004239"/>
    </source>
</evidence>
<dbReference type="OrthoDB" id="1935957at2759"/>
<comment type="caution">
    <text evidence="5">The sequence shown here is derived from an EMBL/GenBank/DDBJ whole genome shotgun (WGS) entry which is preliminary data.</text>
</comment>
<feature type="signal peptide" evidence="4">
    <location>
        <begin position="1"/>
        <end position="27"/>
    </location>
</feature>
<dbReference type="EMBL" id="WOCE01000013">
    <property type="protein sequence ID" value="KAE9601318.1"/>
    <property type="molecule type" value="Genomic_DNA"/>
</dbReference>
<dbReference type="GO" id="GO:0010227">
    <property type="term" value="P:floral organ abscission"/>
    <property type="evidence" value="ECO:0007669"/>
    <property type="project" value="InterPro"/>
</dbReference>
<name>A0A6A4PID9_LUPAL</name>
<dbReference type="Proteomes" id="UP000447434">
    <property type="component" value="Chromosome 13"/>
</dbReference>
<dbReference type="PANTHER" id="PTHR33599:SF15">
    <property type="entry name" value="PROTEIN IDA-LIKE 2"/>
    <property type="match status" value="1"/>
</dbReference>
<reference evidence="6" key="1">
    <citation type="journal article" date="2020" name="Nat. Commun.">
        <title>Genome sequence of the cluster root forming white lupin.</title>
        <authorList>
            <person name="Hufnagel B."/>
            <person name="Marques A."/>
            <person name="Soriano A."/>
            <person name="Marques L."/>
            <person name="Divol F."/>
            <person name="Doumas P."/>
            <person name="Sallet E."/>
            <person name="Mancinotti D."/>
            <person name="Carrere S."/>
            <person name="Marande W."/>
            <person name="Arribat S."/>
            <person name="Keller J."/>
            <person name="Huneau C."/>
            <person name="Blein T."/>
            <person name="Aime D."/>
            <person name="Laguerre M."/>
            <person name="Taylor J."/>
            <person name="Schubert V."/>
            <person name="Nelson M."/>
            <person name="Geu-Flores F."/>
            <person name="Crespi M."/>
            <person name="Gallardo-Guerrero K."/>
            <person name="Delaux P.-M."/>
            <person name="Salse J."/>
            <person name="Berges H."/>
            <person name="Guyot R."/>
            <person name="Gouzy J."/>
            <person name="Peret B."/>
        </authorList>
    </citation>
    <scope>NUCLEOTIDE SEQUENCE [LARGE SCALE GENOMIC DNA]</scope>
    <source>
        <strain evidence="6">cv. Amiga</strain>
    </source>
</reference>
<keyword evidence="6" id="KW-1185">Reference proteome</keyword>
<dbReference type="AlphaFoldDB" id="A0A6A4PID9"/>
<dbReference type="PANTHER" id="PTHR33599">
    <property type="entry name" value="PROTEIN IDA-LIKE 5"/>
    <property type="match status" value="1"/>
</dbReference>
<proteinExistence type="predicted"/>
<gene>
    <name evidence="5" type="ORF">Lalb_Chr13g0296521</name>
</gene>
<keyword evidence="2" id="KW-0964">Secreted</keyword>
<keyword evidence="3 4" id="KW-0732">Signal</keyword>
<feature type="chain" id="PRO_5025551220" evidence="4">
    <location>
        <begin position="28"/>
        <end position="76"/>
    </location>
</feature>